<keyword evidence="3" id="KW-1185">Reference proteome</keyword>
<evidence type="ECO:0000313" key="3">
    <source>
        <dbReference type="Proteomes" id="UP000008827"/>
    </source>
</evidence>
<dbReference type="Proteomes" id="UP000008827">
    <property type="component" value="Chromosome 9"/>
</dbReference>
<gene>
    <name evidence="1" type="ORF">GLYMA_09G250100</name>
</gene>
<dbReference type="AlphaFoldDB" id="A0A0R0ID66"/>
<accession>A0A0R0ID66</accession>
<proteinExistence type="predicted"/>
<reference evidence="1 2" key="1">
    <citation type="journal article" date="2010" name="Nature">
        <title>Genome sequence of the palaeopolyploid soybean.</title>
        <authorList>
            <person name="Schmutz J."/>
            <person name="Cannon S.B."/>
            <person name="Schlueter J."/>
            <person name="Ma J."/>
            <person name="Mitros T."/>
            <person name="Nelson W."/>
            <person name="Hyten D.L."/>
            <person name="Song Q."/>
            <person name="Thelen J.J."/>
            <person name="Cheng J."/>
            <person name="Xu D."/>
            <person name="Hellsten U."/>
            <person name="May G.D."/>
            <person name="Yu Y."/>
            <person name="Sakurai T."/>
            <person name="Umezawa T."/>
            <person name="Bhattacharyya M.K."/>
            <person name="Sandhu D."/>
            <person name="Valliyodan B."/>
            <person name="Lindquist E."/>
            <person name="Peto M."/>
            <person name="Grant D."/>
            <person name="Shu S."/>
            <person name="Goodstein D."/>
            <person name="Barry K."/>
            <person name="Futrell-Griggs M."/>
            <person name="Abernathy B."/>
            <person name="Du J."/>
            <person name="Tian Z."/>
            <person name="Zhu L."/>
            <person name="Gill N."/>
            <person name="Joshi T."/>
            <person name="Libault M."/>
            <person name="Sethuraman A."/>
            <person name="Zhang X.-C."/>
            <person name="Shinozaki K."/>
            <person name="Nguyen H.T."/>
            <person name="Wing R.A."/>
            <person name="Cregan P."/>
            <person name="Specht J."/>
            <person name="Grimwood J."/>
            <person name="Rokhsar D."/>
            <person name="Stacey G."/>
            <person name="Shoemaker R.C."/>
            <person name="Jackson S.A."/>
        </authorList>
    </citation>
    <scope>NUCLEOTIDE SEQUENCE [LARGE SCALE GENOMIC DNA]</scope>
    <source>
        <strain evidence="2">cv. Williams 82</strain>
        <tissue evidence="1">Callus</tissue>
    </source>
</reference>
<dbReference type="EnsemblPlants" id="KRH40300">
    <property type="protein sequence ID" value="KRH40300"/>
    <property type="gene ID" value="GLYMA_09G250100"/>
</dbReference>
<evidence type="ECO:0000313" key="1">
    <source>
        <dbReference type="EMBL" id="KRH40300.1"/>
    </source>
</evidence>
<reference evidence="2" key="2">
    <citation type="submission" date="2018-02" db="UniProtKB">
        <authorList>
            <consortium name="EnsemblPlants"/>
        </authorList>
    </citation>
    <scope>IDENTIFICATION</scope>
    <source>
        <strain evidence="2">Williams 82</strain>
    </source>
</reference>
<organism evidence="1">
    <name type="scientific">Glycine max</name>
    <name type="common">Soybean</name>
    <name type="synonym">Glycine hispida</name>
    <dbReference type="NCBI Taxonomy" id="3847"/>
    <lineage>
        <taxon>Eukaryota</taxon>
        <taxon>Viridiplantae</taxon>
        <taxon>Streptophyta</taxon>
        <taxon>Embryophyta</taxon>
        <taxon>Tracheophyta</taxon>
        <taxon>Spermatophyta</taxon>
        <taxon>Magnoliopsida</taxon>
        <taxon>eudicotyledons</taxon>
        <taxon>Gunneridae</taxon>
        <taxon>Pentapetalae</taxon>
        <taxon>rosids</taxon>
        <taxon>fabids</taxon>
        <taxon>Fabales</taxon>
        <taxon>Fabaceae</taxon>
        <taxon>Papilionoideae</taxon>
        <taxon>50 kb inversion clade</taxon>
        <taxon>NPAAA clade</taxon>
        <taxon>indigoferoid/millettioid clade</taxon>
        <taxon>Phaseoleae</taxon>
        <taxon>Glycine</taxon>
        <taxon>Glycine subgen. Soja</taxon>
    </lineage>
</organism>
<evidence type="ECO:0000313" key="2">
    <source>
        <dbReference type="EnsemblPlants" id="KRH40300"/>
    </source>
</evidence>
<dbReference type="InParanoid" id="A0A0R0ID66"/>
<reference evidence="1" key="3">
    <citation type="submission" date="2018-07" db="EMBL/GenBank/DDBJ databases">
        <title>WGS assembly of Glycine max.</title>
        <authorList>
            <person name="Schmutz J."/>
            <person name="Cannon S."/>
            <person name="Schlueter J."/>
            <person name="Ma J."/>
            <person name="Mitros T."/>
            <person name="Nelson W."/>
            <person name="Hyten D."/>
            <person name="Song Q."/>
            <person name="Thelen J."/>
            <person name="Cheng J."/>
            <person name="Xu D."/>
            <person name="Hellsten U."/>
            <person name="May G."/>
            <person name="Yu Y."/>
            <person name="Sakurai T."/>
            <person name="Umezawa T."/>
            <person name="Bhattacharyya M."/>
            <person name="Sandhu D."/>
            <person name="Valliyodan B."/>
            <person name="Lindquist E."/>
            <person name="Peto M."/>
            <person name="Grant D."/>
            <person name="Shu S."/>
            <person name="Goodstein D."/>
            <person name="Barry K."/>
            <person name="Futrell-Griggs M."/>
            <person name="Abernathy B."/>
            <person name="Du J."/>
            <person name="Tian Z."/>
            <person name="Zhu L."/>
            <person name="Gill N."/>
            <person name="Joshi T."/>
            <person name="Libault M."/>
            <person name="Sethuraman A."/>
            <person name="Zhang X."/>
            <person name="Shinozaki K."/>
            <person name="Nguyen H."/>
            <person name="Wing R."/>
            <person name="Cregan P."/>
            <person name="Specht J."/>
            <person name="Grimwood J."/>
            <person name="Rokhsar D."/>
            <person name="Stacey G."/>
            <person name="Shoemaker R."/>
            <person name="Jackson S."/>
        </authorList>
    </citation>
    <scope>NUCLEOTIDE SEQUENCE</scope>
    <source>
        <tissue evidence="1">Callus</tissue>
    </source>
</reference>
<sequence>MLEPLMVARRRLHLEKERRSEKMGCTAKRREEQIKGCIKRSEIRSRLRFFKNERYMFAGARLSHQIYVQT</sequence>
<name>A0A0R0ID66_SOYBN</name>
<protein>
    <submittedName>
        <fullName evidence="1 2">Uncharacterized protein</fullName>
    </submittedName>
</protein>
<dbReference type="EMBL" id="CM000842">
    <property type="protein sequence ID" value="KRH40300.1"/>
    <property type="molecule type" value="Genomic_DNA"/>
</dbReference>
<dbReference type="Gramene" id="KRH40300">
    <property type="protein sequence ID" value="KRH40300"/>
    <property type="gene ID" value="GLYMA_09G250100"/>
</dbReference>